<evidence type="ECO:0000313" key="5">
    <source>
        <dbReference type="EMBL" id="KAL0927980.1"/>
    </source>
</evidence>
<dbReference type="Proteomes" id="UP001552299">
    <property type="component" value="Unassembled WGS sequence"/>
</dbReference>
<dbReference type="AlphaFoldDB" id="A0ABD0VTS1"/>
<dbReference type="InterPro" id="IPR027353">
    <property type="entry name" value="NET_dom"/>
</dbReference>
<gene>
    <name evidence="5" type="ORF">M5K25_002208</name>
</gene>
<keyword evidence="3" id="KW-0472">Membrane</keyword>
<keyword evidence="3" id="KW-0812">Transmembrane</keyword>
<dbReference type="InterPro" id="IPR038336">
    <property type="entry name" value="NET_sf"/>
</dbReference>
<organism evidence="5 6">
    <name type="scientific">Dendrobium thyrsiflorum</name>
    <name type="common">Pinecone-like raceme dendrobium</name>
    <name type="synonym">Orchid</name>
    <dbReference type="NCBI Taxonomy" id="117978"/>
    <lineage>
        <taxon>Eukaryota</taxon>
        <taxon>Viridiplantae</taxon>
        <taxon>Streptophyta</taxon>
        <taxon>Embryophyta</taxon>
        <taxon>Tracheophyta</taxon>
        <taxon>Spermatophyta</taxon>
        <taxon>Magnoliopsida</taxon>
        <taxon>Liliopsida</taxon>
        <taxon>Asparagales</taxon>
        <taxon>Orchidaceae</taxon>
        <taxon>Epidendroideae</taxon>
        <taxon>Malaxideae</taxon>
        <taxon>Dendrobiinae</taxon>
        <taxon>Dendrobium</taxon>
    </lineage>
</organism>
<comment type="caution">
    <text evidence="5">The sequence shown here is derived from an EMBL/GenBank/DDBJ whole genome shotgun (WGS) entry which is preliminary data.</text>
</comment>
<dbReference type="Pfam" id="PF17035">
    <property type="entry name" value="BET"/>
    <property type="match status" value="1"/>
</dbReference>
<feature type="transmembrane region" description="Helical" evidence="3">
    <location>
        <begin position="65"/>
        <end position="85"/>
    </location>
</feature>
<dbReference type="EMBL" id="JANQDX010000002">
    <property type="protein sequence ID" value="KAL0927980.1"/>
    <property type="molecule type" value="Genomic_DNA"/>
</dbReference>
<keyword evidence="2" id="KW-0804">Transcription</keyword>
<keyword evidence="3" id="KW-1133">Transmembrane helix</keyword>
<name>A0ABD0VTS1_DENTH</name>
<accession>A0ABD0VTS1</accession>
<protein>
    <recommendedName>
        <fullName evidence="4">NET domain-containing protein</fullName>
    </recommendedName>
</protein>
<dbReference type="PROSITE" id="PS51525">
    <property type="entry name" value="NET"/>
    <property type="match status" value="1"/>
</dbReference>
<evidence type="ECO:0000256" key="1">
    <source>
        <dbReference type="ARBA" id="ARBA00023015"/>
    </source>
</evidence>
<feature type="domain" description="NET" evidence="4">
    <location>
        <begin position="215"/>
        <end position="295"/>
    </location>
</feature>
<dbReference type="PANTHER" id="PTHR45926">
    <property type="entry name" value="OSJNBA0053K19.4 PROTEIN"/>
    <property type="match status" value="1"/>
</dbReference>
<dbReference type="Gene3D" id="1.20.1270.220">
    <property type="match status" value="1"/>
</dbReference>
<feature type="transmembrane region" description="Helical" evidence="3">
    <location>
        <begin position="12"/>
        <end position="33"/>
    </location>
</feature>
<keyword evidence="6" id="KW-1185">Reference proteome</keyword>
<evidence type="ECO:0000259" key="4">
    <source>
        <dbReference type="PROSITE" id="PS51525"/>
    </source>
</evidence>
<evidence type="ECO:0000256" key="3">
    <source>
        <dbReference type="SAM" id="Phobius"/>
    </source>
</evidence>
<evidence type="ECO:0000313" key="6">
    <source>
        <dbReference type="Proteomes" id="UP001552299"/>
    </source>
</evidence>
<keyword evidence="1" id="KW-0805">Transcription regulation</keyword>
<sequence>MTVVESVNHPPLPQWIVAVLTIIFKILPVRSAMTLKIFKGMLKLVKICRNVQLSYKQSLTRWSKILRSLLISSFPSAVIGLPLFGSSKEDSLGLPRCSGDGLKWDPIPTKLMDVSALFFEDQGLFLVGLKGEEISSTGAVEAEKFMCIHMGAELDFEAKVVFMESCRSSLSKDFSAKGKAVLPCKELNLLGPIEDLSRISVKVATRVDILSVKVITTMMSIKRPMSSAEKEQLGRQMKKLPEKAFDRAVEIVLRNKPSEAEPSEVFVDLETQDNITLWRLYYYVQTVLEANKQSNRSPIPFPLM</sequence>
<reference evidence="5 6" key="1">
    <citation type="journal article" date="2024" name="Plant Biotechnol. J.">
        <title>Dendrobium thyrsiflorum genome and its molecular insights into genes involved in important horticultural traits.</title>
        <authorList>
            <person name="Chen B."/>
            <person name="Wang J.Y."/>
            <person name="Zheng P.J."/>
            <person name="Li K.L."/>
            <person name="Liang Y.M."/>
            <person name="Chen X.F."/>
            <person name="Zhang C."/>
            <person name="Zhao X."/>
            <person name="He X."/>
            <person name="Zhang G.Q."/>
            <person name="Liu Z.J."/>
            <person name="Xu Q."/>
        </authorList>
    </citation>
    <scope>NUCLEOTIDE SEQUENCE [LARGE SCALE GENOMIC DNA]</scope>
    <source>
        <strain evidence="5">GZMU011</strain>
    </source>
</reference>
<evidence type="ECO:0000256" key="2">
    <source>
        <dbReference type="ARBA" id="ARBA00023163"/>
    </source>
</evidence>
<proteinExistence type="predicted"/>